<evidence type="ECO:0000256" key="6">
    <source>
        <dbReference type="ARBA" id="ARBA00023136"/>
    </source>
</evidence>
<comment type="caution">
    <text evidence="9">The sequence shown here is derived from an EMBL/GenBank/DDBJ whole genome shotgun (WGS) entry which is preliminary data.</text>
</comment>
<keyword evidence="10" id="KW-1185">Reference proteome</keyword>
<feature type="transmembrane region" description="Helical" evidence="7">
    <location>
        <begin position="96"/>
        <end position="117"/>
    </location>
</feature>
<evidence type="ECO:0000256" key="7">
    <source>
        <dbReference type="RuleBase" id="RU363032"/>
    </source>
</evidence>
<gene>
    <name evidence="9" type="ORF">KSF_102230</name>
</gene>
<dbReference type="InterPro" id="IPR035906">
    <property type="entry name" value="MetI-like_sf"/>
</dbReference>
<feature type="transmembrane region" description="Helical" evidence="7">
    <location>
        <begin position="239"/>
        <end position="266"/>
    </location>
</feature>
<keyword evidence="6 7" id="KW-0472">Membrane</keyword>
<feature type="transmembrane region" description="Helical" evidence="7">
    <location>
        <begin position="129"/>
        <end position="150"/>
    </location>
</feature>
<dbReference type="PROSITE" id="PS50928">
    <property type="entry name" value="ABC_TM1"/>
    <property type="match status" value="1"/>
</dbReference>
<dbReference type="PANTHER" id="PTHR43005:SF1">
    <property type="entry name" value="SPERMIDINE_PUTRESCINE TRANSPORT SYSTEM PERMEASE PROTEIN"/>
    <property type="match status" value="1"/>
</dbReference>
<evidence type="ECO:0000313" key="10">
    <source>
        <dbReference type="Proteomes" id="UP000597444"/>
    </source>
</evidence>
<evidence type="ECO:0000256" key="4">
    <source>
        <dbReference type="ARBA" id="ARBA00022692"/>
    </source>
</evidence>
<name>A0A8J3IX97_9CHLR</name>
<feature type="transmembrane region" description="Helical" evidence="7">
    <location>
        <begin position="286"/>
        <end position="310"/>
    </location>
</feature>
<dbReference type="SUPFAM" id="SSF161098">
    <property type="entry name" value="MetI-like"/>
    <property type="match status" value="1"/>
</dbReference>
<dbReference type="Gene3D" id="1.10.3720.10">
    <property type="entry name" value="MetI-like"/>
    <property type="match status" value="1"/>
</dbReference>
<dbReference type="GO" id="GO:0055085">
    <property type="term" value="P:transmembrane transport"/>
    <property type="evidence" value="ECO:0007669"/>
    <property type="project" value="InterPro"/>
</dbReference>
<evidence type="ECO:0000256" key="5">
    <source>
        <dbReference type="ARBA" id="ARBA00022989"/>
    </source>
</evidence>
<dbReference type="AlphaFoldDB" id="A0A8J3IX97"/>
<keyword evidence="3" id="KW-1003">Cell membrane</keyword>
<feature type="domain" description="ABC transmembrane type-1" evidence="8">
    <location>
        <begin position="92"/>
        <end position="307"/>
    </location>
</feature>
<proteinExistence type="inferred from homology"/>
<dbReference type="EMBL" id="BNJK01000002">
    <property type="protein sequence ID" value="GHP00176.1"/>
    <property type="molecule type" value="Genomic_DNA"/>
</dbReference>
<keyword evidence="2 7" id="KW-0813">Transport</keyword>
<feature type="transmembrane region" description="Helical" evidence="7">
    <location>
        <begin position="29"/>
        <end position="56"/>
    </location>
</feature>
<dbReference type="RefSeq" id="WP_236065272.1">
    <property type="nucleotide sequence ID" value="NZ_BNJK01000002.1"/>
</dbReference>
<evidence type="ECO:0000256" key="2">
    <source>
        <dbReference type="ARBA" id="ARBA00022448"/>
    </source>
</evidence>
<keyword evidence="5 7" id="KW-1133">Transmembrane helix</keyword>
<evidence type="ECO:0000313" key="9">
    <source>
        <dbReference type="EMBL" id="GHP00176.1"/>
    </source>
</evidence>
<dbReference type="GO" id="GO:0005886">
    <property type="term" value="C:plasma membrane"/>
    <property type="evidence" value="ECO:0007669"/>
    <property type="project" value="UniProtKB-SubCell"/>
</dbReference>
<sequence length="318" mass="35134">MSITMIPPSQVPKTSVAQNKRQRRARKIVGYYLFLLPATLFLAIFLLYPVCTLLLFSFEQVNVGGLLTGDTPFVGFENYRTVLSDSTFHSSVSSSLLFTVACIVFQFGIGFLLALLFQRRLPLVGMMRGSVMIAWMLPIVVSGTIFKWMLQSDSGIINYALQSIGIIHAPIHWLSDPNIAIWGVIIANIWIGIPFNMSLLLAGLQSISPTLYEAATVDGANSFKRLFHITLPLMRSTSLAVLMLGFIYTLNVFDLIYVITAGGGPVNATEVMPLYAYNLAFVQFDLGSGSAVAALIFLLLLVVSVIYLFLIRREETLQ</sequence>
<evidence type="ECO:0000256" key="1">
    <source>
        <dbReference type="ARBA" id="ARBA00004651"/>
    </source>
</evidence>
<feature type="transmembrane region" description="Helical" evidence="7">
    <location>
        <begin position="179"/>
        <end position="202"/>
    </location>
</feature>
<keyword evidence="4 7" id="KW-0812">Transmembrane</keyword>
<accession>A0A8J3IX97</accession>
<dbReference type="Pfam" id="PF00528">
    <property type="entry name" value="BPD_transp_1"/>
    <property type="match status" value="1"/>
</dbReference>
<dbReference type="CDD" id="cd06261">
    <property type="entry name" value="TM_PBP2"/>
    <property type="match status" value="1"/>
</dbReference>
<dbReference type="Proteomes" id="UP000597444">
    <property type="component" value="Unassembled WGS sequence"/>
</dbReference>
<comment type="similarity">
    <text evidence="7">Belongs to the binding-protein-dependent transport system permease family.</text>
</comment>
<reference evidence="9" key="1">
    <citation type="submission" date="2020-10" db="EMBL/GenBank/DDBJ databases">
        <title>Taxonomic study of unclassified bacteria belonging to the class Ktedonobacteria.</title>
        <authorList>
            <person name="Yabe S."/>
            <person name="Wang C.M."/>
            <person name="Zheng Y."/>
            <person name="Sakai Y."/>
            <person name="Cavaletti L."/>
            <person name="Monciardini P."/>
            <person name="Donadio S."/>
        </authorList>
    </citation>
    <scope>NUCLEOTIDE SEQUENCE</scope>
    <source>
        <strain evidence="9">ID150040</strain>
    </source>
</reference>
<organism evidence="9 10">
    <name type="scientific">Reticulibacter mediterranei</name>
    <dbReference type="NCBI Taxonomy" id="2778369"/>
    <lineage>
        <taxon>Bacteria</taxon>
        <taxon>Bacillati</taxon>
        <taxon>Chloroflexota</taxon>
        <taxon>Ktedonobacteria</taxon>
        <taxon>Ktedonobacterales</taxon>
        <taxon>Reticulibacteraceae</taxon>
        <taxon>Reticulibacter</taxon>
    </lineage>
</organism>
<dbReference type="InterPro" id="IPR000515">
    <property type="entry name" value="MetI-like"/>
</dbReference>
<comment type="subcellular location">
    <subcellularLocation>
        <location evidence="1 7">Cell membrane</location>
        <topology evidence="1 7">Multi-pass membrane protein</topology>
    </subcellularLocation>
</comment>
<evidence type="ECO:0000259" key="8">
    <source>
        <dbReference type="PROSITE" id="PS50928"/>
    </source>
</evidence>
<protein>
    <submittedName>
        <fullName evidence="9">Sugar ABC transporter permease</fullName>
    </submittedName>
</protein>
<evidence type="ECO:0000256" key="3">
    <source>
        <dbReference type="ARBA" id="ARBA00022475"/>
    </source>
</evidence>
<dbReference type="PANTHER" id="PTHR43005">
    <property type="entry name" value="BLR7065 PROTEIN"/>
    <property type="match status" value="1"/>
</dbReference>